<dbReference type="EMBL" id="UAWB01000002">
    <property type="protein sequence ID" value="SQB27426.1"/>
    <property type="molecule type" value="Genomic_DNA"/>
</dbReference>
<dbReference type="Pfam" id="PF03602">
    <property type="entry name" value="Cons_hypoth95"/>
    <property type="match status" value="1"/>
</dbReference>
<keyword evidence="4" id="KW-0808">Transferase</keyword>
<gene>
    <name evidence="4" type="ORF">NCTC13492_01009</name>
    <name evidence="3" type="ORF">SAMN05421542_2216</name>
</gene>
<dbReference type="Pfam" id="PF18096">
    <property type="entry name" value="Thump_like"/>
    <property type="match status" value="1"/>
</dbReference>
<dbReference type="GO" id="GO:0008168">
    <property type="term" value="F:methyltransferase activity"/>
    <property type="evidence" value="ECO:0007669"/>
    <property type="project" value="UniProtKB-KW"/>
</dbReference>
<dbReference type="CDD" id="cd02440">
    <property type="entry name" value="AdoMet_MTases"/>
    <property type="match status" value="1"/>
</dbReference>
<sequence>MTLLQINCKNKTISIRDAMLSGIEVFILLFTIWNKSVGNKLLNKEVQDYINANLKADLHSLLLKKSPFPEVSMQEIVQQIKGKQVAEKKFPFLLKDGVIFPPQLNMEQSSSEKTALYKSQILKGKKFIDLTSGFGIDAYYLSQNFEDITLIEQNIELLEIVEHNWNVLEKKARFINQKLEDFLNENQENFDSIYLDPARRDQNKNKVFLLEDLSPNILEIQEKLMSISSQVIIKLSPLIDLKYLVSVVPNIFRLDIIALKNDVKEVVAFVSGEKKKGIFCNCVNLESGESDFSFTFGDEENAQSEYSEPEKFIYIPNNSILKAGTFNLVSEKFGVKKLHPNTHLYTSSEKITEFPGRIFEMEVIDSKKIKKKEQYNIISKNYPLKPEEIKKKYGLKDGGNAYLIFTQSKKGKIILKSV</sequence>
<dbReference type="InterPro" id="IPR029063">
    <property type="entry name" value="SAM-dependent_MTases_sf"/>
</dbReference>
<accession>A0A2X2VEF5</accession>
<dbReference type="EMBL" id="FNEG01000003">
    <property type="protein sequence ID" value="SDI91000.1"/>
    <property type="molecule type" value="Genomic_DNA"/>
</dbReference>
<dbReference type="InterPro" id="IPR054168">
    <property type="entry name" value="PG_1098_Fer"/>
</dbReference>
<feature type="domain" description="PG-1098 ferredoxin-like" evidence="2">
    <location>
        <begin position="312"/>
        <end position="355"/>
    </location>
</feature>
<dbReference type="Proteomes" id="UP000199426">
    <property type="component" value="Unassembled WGS sequence"/>
</dbReference>
<feature type="domain" description="THUMP-like" evidence="1">
    <location>
        <begin position="365"/>
        <end position="410"/>
    </location>
</feature>
<keyword evidence="5" id="KW-1185">Reference proteome</keyword>
<evidence type="ECO:0000313" key="5">
    <source>
        <dbReference type="Proteomes" id="UP000199426"/>
    </source>
</evidence>
<evidence type="ECO:0000313" key="4">
    <source>
        <dbReference type="EMBL" id="SQB27426.1"/>
    </source>
</evidence>
<reference evidence="3 5" key="1">
    <citation type="submission" date="2016-10" db="EMBL/GenBank/DDBJ databases">
        <authorList>
            <person name="Varghese N."/>
            <person name="Submissions S."/>
        </authorList>
    </citation>
    <scope>NUCLEOTIDE SEQUENCE [LARGE SCALE GENOMIC DNA]</scope>
    <source>
        <strain evidence="3 5">DSM 19299</strain>
    </source>
</reference>
<organism evidence="4 6">
    <name type="scientific">Chryseobacterium jejuense</name>
    <dbReference type="NCBI Taxonomy" id="445960"/>
    <lineage>
        <taxon>Bacteria</taxon>
        <taxon>Pseudomonadati</taxon>
        <taxon>Bacteroidota</taxon>
        <taxon>Flavobacteriia</taxon>
        <taxon>Flavobacteriales</taxon>
        <taxon>Weeksellaceae</taxon>
        <taxon>Chryseobacterium group</taxon>
        <taxon>Chryseobacterium</taxon>
    </lineage>
</organism>
<keyword evidence="4" id="KW-0489">Methyltransferase</keyword>
<dbReference type="Gene3D" id="3.40.50.150">
    <property type="entry name" value="Vaccinia Virus protein VP39"/>
    <property type="match status" value="1"/>
</dbReference>
<protein>
    <submittedName>
        <fullName evidence="4">RNA methyltransferase, RsmD family</fullName>
    </submittedName>
</protein>
<name>A0A2X2VEF5_CHRJE</name>
<evidence type="ECO:0000313" key="6">
    <source>
        <dbReference type="Proteomes" id="UP000251670"/>
    </source>
</evidence>
<dbReference type="Pfam" id="PF22013">
    <property type="entry name" value="PG_1098_Fer"/>
    <property type="match status" value="1"/>
</dbReference>
<dbReference type="STRING" id="445960.SAMN05421542_2216"/>
<evidence type="ECO:0000259" key="1">
    <source>
        <dbReference type="Pfam" id="PF18096"/>
    </source>
</evidence>
<dbReference type="GO" id="GO:0032259">
    <property type="term" value="P:methylation"/>
    <property type="evidence" value="ECO:0007669"/>
    <property type="project" value="UniProtKB-KW"/>
</dbReference>
<dbReference type="Gene3D" id="1.10.10.1110">
    <property type="entry name" value="Methyltransferase PG1098, N-terminal domain"/>
    <property type="match status" value="1"/>
</dbReference>
<proteinExistence type="predicted"/>
<reference evidence="4 6" key="2">
    <citation type="submission" date="2018-06" db="EMBL/GenBank/DDBJ databases">
        <authorList>
            <consortium name="Pathogen Informatics"/>
            <person name="Doyle S."/>
        </authorList>
    </citation>
    <scope>NUCLEOTIDE SEQUENCE [LARGE SCALE GENOMIC DNA]</scope>
    <source>
        <strain evidence="4 6">NCTC13492</strain>
    </source>
</reference>
<dbReference type="AlphaFoldDB" id="A0A2X2VEF5"/>
<evidence type="ECO:0000313" key="3">
    <source>
        <dbReference type="EMBL" id="SDI91000.1"/>
    </source>
</evidence>
<evidence type="ECO:0000259" key="2">
    <source>
        <dbReference type="Pfam" id="PF22013"/>
    </source>
</evidence>
<dbReference type="SUPFAM" id="SSF53335">
    <property type="entry name" value="S-adenosyl-L-methionine-dependent methyltransferases"/>
    <property type="match status" value="1"/>
</dbReference>
<dbReference type="Proteomes" id="UP000251670">
    <property type="component" value="Unassembled WGS sequence"/>
</dbReference>
<dbReference type="InterPro" id="IPR041497">
    <property type="entry name" value="Thump-like"/>
</dbReference>